<dbReference type="SUPFAM" id="SSF53383">
    <property type="entry name" value="PLP-dependent transferases"/>
    <property type="match status" value="1"/>
</dbReference>
<name>A0A6D2C7P2_9HELI</name>
<feature type="modified residue" description="N6-(pyridoxal phosphate)lysine" evidence="6">
    <location>
        <position position="188"/>
    </location>
</feature>
<comment type="caution">
    <text evidence="8">The sequence shown here is derived from an EMBL/GenBank/DDBJ whole genome shotgun (WGS) entry which is preliminary data.</text>
</comment>
<evidence type="ECO:0000256" key="4">
    <source>
        <dbReference type="ARBA" id="ARBA00022898"/>
    </source>
</evidence>
<evidence type="ECO:0000259" key="7">
    <source>
        <dbReference type="Pfam" id="PF00266"/>
    </source>
</evidence>
<dbReference type="Proteomes" id="UP000029870">
    <property type="component" value="Unassembled WGS sequence"/>
</dbReference>
<dbReference type="InterPro" id="IPR015424">
    <property type="entry name" value="PyrdxlP-dep_Trfase"/>
</dbReference>
<sequence>MKNILLNPGPANTTLSVKLAQVVEDVCPREEEFGRVMEEVSKGLVEFVEGGNKARAVLFGGSGTLAVEACVSSVVGSNDKLAIVINGAYGQRIADMAKYAGINYVAFESDFLKPIDFAKLDEFLQREKPQFLALIHSETTSGLINDLDSVSRVCKPLNIKIIADCMSSYACYLLSLDVVDFIIASSNKNIQGMAGISLVIANEANILKATYAKSLYLDLKAQYEYFIHNYQMRFTPPVQTLYALRQAISELKREGLTNRYKRYEKSNKILRDGLTRLGFDIYPKNSYGVIITAITLPNDMEFNELHSYCKERGYTIYPGKIAGLNMFRIANIGDIESSDLQGFLDVLESFIKLKK</sequence>
<protein>
    <submittedName>
        <fullName evidence="8">Aminotransferase class V-fold PLP-dependent enzyme</fullName>
    </submittedName>
</protein>
<dbReference type="Gene3D" id="3.40.640.10">
    <property type="entry name" value="Type I PLP-dependent aspartate aminotransferase-like (Major domain)"/>
    <property type="match status" value="1"/>
</dbReference>
<dbReference type="AlphaFoldDB" id="A0A6D2C7P2"/>
<evidence type="ECO:0000313" key="9">
    <source>
        <dbReference type="Proteomes" id="UP000029870"/>
    </source>
</evidence>
<keyword evidence="4 6" id="KW-0663">Pyridoxal phosphate</keyword>
<accession>A0A6D2C7P2</accession>
<dbReference type="GO" id="GO:0008483">
    <property type="term" value="F:transaminase activity"/>
    <property type="evidence" value="ECO:0007669"/>
    <property type="project" value="UniProtKB-KW"/>
</dbReference>
<gene>
    <name evidence="8" type="ORF">LS77_008110</name>
</gene>
<feature type="binding site" evidence="5">
    <location>
        <position position="328"/>
    </location>
    <ligand>
        <name>substrate</name>
    </ligand>
</feature>
<dbReference type="InterPro" id="IPR000192">
    <property type="entry name" value="Aminotrans_V_dom"/>
</dbReference>
<dbReference type="RefSeq" id="WP_004087334.1">
    <property type="nucleotide sequence ID" value="NZ_JAERIZ010000046.1"/>
</dbReference>
<keyword evidence="2 8" id="KW-0032">Aminotransferase</keyword>
<evidence type="ECO:0000313" key="8">
    <source>
        <dbReference type="EMBL" id="TLE03802.1"/>
    </source>
</evidence>
<keyword evidence="3 8" id="KW-0808">Transferase</keyword>
<dbReference type="PIRSF" id="PIRSF000524">
    <property type="entry name" value="SPT"/>
    <property type="match status" value="1"/>
</dbReference>
<dbReference type="Pfam" id="PF00266">
    <property type="entry name" value="Aminotran_5"/>
    <property type="match status" value="1"/>
</dbReference>
<dbReference type="PANTHER" id="PTHR42778:SF1">
    <property type="entry name" value="2-AMINOETHYLPHOSPHONATE--PYRUVATE TRANSAMINASE"/>
    <property type="match status" value="1"/>
</dbReference>
<dbReference type="InterPro" id="IPR024169">
    <property type="entry name" value="SP_NH2Trfase/AEP_transaminase"/>
</dbReference>
<proteinExistence type="predicted"/>
<dbReference type="Gene3D" id="3.90.1150.10">
    <property type="entry name" value="Aspartate Aminotransferase, domain 1"/>
    <property type="match status" value="1"/>
</dbReference>
<evidence type="ECO:0000256" key="6">
    <source>
        <dbReference type="PIRSR" id="PIRSR000524-50"/>
    </source>
</evidence>
<feature type="domain" description="Aminotransferase class V" evidence="7">
    <location>
        <begin position="20"/>
        <end position="319"/>
    </location>
</feature>
<dbReference type="InterPro" id="IPR015422">
    <property type="entry name" value="PyrdxlP-dep_Trfase_small"/>
</dbReference>
<organism evidence="8 9">
    <name type="scientific">Helicobacter bilis</name>
    <dbReference type="NCBI Taxonomy" id="37372"/>
    <lineage>
        <taxon>Bacteria</taxon>
        <taxon>Pseudomonadati</taxon>
        <taxon>Campylobacterota</taxon>
        <taxon>Epsilonproteobacteria</taxon>
        <taxon>Campylobacterales</taxon>
        <taxon>Helicobacteraceae</taxon>
        <taxon>Helicobacter</taxon>
    </lineage>
</organism>
<evidence type="ECO:0000256" key="5">
    <source>
        <dbReference type="PIRSR" id="PIRSR000524-1"/>
    </source>
</evidence>
<dbReference type="PANTHER" id="PTHR42778">
    <property type="entry name" value="2-AMINOETHYLPHOSPHONATE--PYRUVATE TRANSAMINASE"/>
    <property type="match status" value="1"/>
</dbReference>
<evidence type="ECO:0000256" key="2">
    <source>
        <dbReference type="ARBA" id="ARBA00022576"/>
    </source>
</evidence>
<evidence type="ECO:0000256" key="1">
    <source>
        <dbReference type="ARBA" id="ARBA00001933"/>
    </source>
</evidence>
<comment type="cofactor">
    <cofactor evidence="1 6">
        <name>pyridoxal 5'-phosphate</name>
        <dbReference type="ChEBI" id="CHEBI:597326"/>
    </cofactor>
</comment>
<dbReference type="EMBL" id="JRPH02000025">
    <property type="protein sequence ID" value="TLE03802.1"/>
    <property type="molecule type" value="Genomic_DNA"/>
</dbReference>
<evidence type="ECO:0000256" key="3">
    <source>
        <dbReference type="ARBA" id="ARBA00022679"/>
    </source>
</evidence>
<dbReference type="GeneID" id="60656889"/>
<reference evidence="8 9" key="1">
    <citation type="journal article" date="2014" name="Genome Announc.">
        <title>Draft genome sequences of eight enterohepatic helicobacter species isolated from both laboratory and wild rodents.</title>
        <authorList>
            <person name="Sheh A."/>
            <person name="Shen Z."/>
            <person name="Fox J.G."/>
        </authorList>
    </citation>
    <scope>NUCLEOTIDE SEQUENCE [LARGE SCALE GENOMIC DNA]</scope>
    <source>
        <strain evidence="8 9">Missouri</strain>
    </source>
</reference>
<dbReference type="InterPro" id="IPR015421">
    <property type="entry name" value="PyrdxlP-dep_Trfase_major"/>
</dbReference>